<keyword evidence="3" id="KW-1185">Reference proteome</keyword>
<feature type="compositionally biased region" description="Acidic residues" evidence="1">
    <location>
        <begin position="9"/>
        <end position="20"/>
    </location>
</feature>
<protein>
    <submittedName>
        <fullName evidence="2">Uncharacterized protein</fullName>
    </submittedName>
</protein>
<proteinExistence type="predicted"/>
<sequence length="246" mass="26052">MEAAAAGVEADEEEEDDDEFVLLLLPLETQQSAPDARGAQDDEEADDGHDEDDVDDGVHEVATQEVAEEDNDDDVEDEDEDDVVKEDDDEADPFIFGDFSCLLLSAVGEGFILSGRSTPLAVVLPLVLPGVLVVPPPWLVAPVPPPDPAVSDEVVRPTFEEEAPDDDELDEDDISISTQTYISFFPGDGADVGVRGSSLLSCQGKISGSVAIVVVTVVLLNSLSRQAAPRAAAPPCLPFLSLSLLP</sequence>
<comment type="caution">
    <text evidence="2">The sequence shown here is derived from an EMBL/GenBank/DDBJ whole genome shotgun (WGS) entry which is preliminary data.</text>
</comment>
<reference evidence="2" key="1">
    <citation type="submission" date="2021-01" db="EMBL/GenBank/DDBJ databases">
        <authorList>
            <person name="Li R."/>
            <person name="Bekaert M."/>
        </authorList>
    </citation>
    <scope>NUCLEOTIDE SEQUENCE</scope>
    <source>
        <strain evidence="2">Farmed</strain>
    </source>
</reference>
<dbReference type="EMBL" id="CAHIKZ030000805">
    <property type="protein sequence ID" value="CAE1239613.1"/>
    <property type="molecule type" value="Genomic_DNA"/>
</dbReference>
<feature type="compositionally biased region" description="Acidic residues" evidence="1">
    <location>
        <begin position="41"/>
        <end position="55"/>
    </location>
</feature>
<feature type="compositionally biased region" description="Acidic residues" evidence="1">
    <location>
        <begin position="66"/>
        <end position="89"/>
    </location>
</feature>
<organism evidence="2 3">
    <name type="scientific">Acanthosepion pharaonis</name>
    <name type="common">Pharaoh cuttlefish</name>
    <name type="synonym">Sepia pharaonis</name>
    <dbReference type="NCBI Taxonomy" id="158019"/>
    <lineage>
        <taxon>Eukaryota</taxon>
        <taxon>Metazoa</taxon>
        <taxon>Spiralia</taxon>
        <taxon>Lophotrochozoa</taxon>
        <taxon>Mollusca</taxon>
        <taxon>Cephalopoda</taxon>
        <taxon>Coleoidea</taxon>
        <taxon>Decapodiformes</taxon>
        <taxon>Sepiida</taxon>
        <taxon>Sepiina</taxon>
        <taxon>Sepiidae</taxon>
        <taxon>Acanthosepion</taxon>
    </lineage>
</organism>
<evidence type="ECO:0000313" key="2">
    <source>
        <dbReference type="EMBL" id="CAE1239613.1"/>
    </source>
</evidence>
<dbReference type="Proteomes" id="UP000597762">
    <property type="component" value="Unassembled WGS sequence"/>
</dbReference>
<accession>A0A812BTJ7</accession>
<feature type="region of interest" description="Disordered" evidence="1">
    <location>
        <begin position="1"/>
        <end position="89"/>
    </location>
</feature>
<gene>
    <name evidence="2" type="ORF">SPHA_21884</name>
</gene>
<name>A0A812BTJ7_ACAPH</name>
<evidence type="ECO:0000313" key="3">
    <source>
        <dbReference type="Proteomes" id="UP000597762"/>
    </source>
</evidence>
<dbReference type="AlphaFoldDB" id="A0A812BTJ7"/>
<evidence type="ECO:0000256" key="1">
    <source>
        <dbReference type="SAM" id="MobiDB-lite"/>
    </source>
</evidence>